<dbReference type="AlphaFoldDB" id="A0AAV9QLF9"/>
<reference evidence="5 6" key="1">
    <citation type="submission" date="2023-06" db="EMBL/GenBank/DDBJ databases">
        <title>Black Yeasts Isolated from many extreme environments.</title>
        <authorList>
            <person name="Coleine C."/>
            <person name="Stajich J.E."/>
            <person name="Selbmann L."/>
        </authorList>
    </citation>
    <scope>NUCLEOTIDE SEQUENCE [LARGE SCALE GENOMIC DNA]</scope>
    <source>
        <strain evidence="5 6">CCFEE 5887</strain>
    </source>
</reference>
<dbReference type="InterPro" id="IPR001129">
    <property type="entry name" value="Membr-assoc_MAPEG"/>
</dbReference>
<dbReference type="EMBL" id="JAXLQG010000002">
    <property type="protein sequence ID" value="KAK5544030.1"/>
    <property type="molecule type" value="Genomic_DNA"/>
</dbReference>
<dbReference type="GO" id="GO:0016020">
    <property type="term" value="C:membrane"/>
    <property type="evidence" value="ECO:0007669"/>
    <property type="project" value="UniProtKB-SubCell"/>
</dbReference>
<sequence length="202" mass="22572">MRQHPLESLRARHHDIRYEASPDFDTEHQYCQLNFNLLNLTKQTTMTTLGLSPTTSFAAPAAFLAWNWCFAYVALSSRPWKQACGIDHNGNPRQDVAKYADAAIREGKMTRAQLERIQRVEAAGANSTDGFAFFASSVLFALIADVPRPALMGACTTYTVARLLYGAVYVFIPHDSYSQLRGISWWVSNGACLYLLWKGGRG</sequence>
<comment type="subcellular location">
    <subcellularLocation>
        <location evidence="1">Membrane</location>
    </subcellularLocation>
</comment>
<evidence type="ECO:0000313" key="6">
    <source>
        <dbReference type="Proteomes" id="UP001345827"/>
    </source>
</evidence>
<proteinExistence type="predicted"/>
<dbReference type="PANTHER" id="PTHR35371:SF2">
    <property type="entry name" value="MAPEG FAMILY PROTEIN"/>
    <property type="match status" value="1"/>
</dbReference>
<gene>
    <name evidence="5" type="ORF">LTR25_001645</name>
</gene>
<keyword evidence="6" id="KW-1185">Reference proteome</keyword>
<evidence type="ECO:0000256" key="3">
    <source>
        <dbReference type="ARBA" id="ARBA00022989"/>
    </source>
</evidence>
<keyword evidence="4" id="KW-0472">Membrane</keyword>
<keyword evidence="2" id="KW-0812">Transmembrane</keyword>
<evidence type="ECO:0000256" key="4">
    <source>
        <dbReference type="ARBA" id="ARBA00023136"/>
    </source>
</evidence>
<dbReference type="SUPFAM" id="SSF161084">
    <property type="entry name" value="MAPEG domain-like"/>
    <property type="match status" value="1"/>
</dbReference>
<evidence type="ECO:0000313" key="5">
    <source>
        <dbReference type="EMBL" id="KAK5544030.1"/>
    </source>
</evidence>
<dbReference type="Gene3D" id="1.20.120.550">
    <property type="entry name" value="Membrane associated eicosanoid/glutathione metabolism-like domain"/>
    <property type="match status" value="1"/>
</dbReference>
<accession>A0AAV9QLF9</accession>
<comment type="caution">
    <text evidence="5">The sequence shown here is derived from an EMBL/GenBank/DDBJ whole genome shotgun (WGS) entry which is preliminary data.</text>
</comment>
<protein>
    <recommendedName>
        <fullName evidence="7">Glutathione transferase</fullName>
    </recommendedName>
</protein>
<evidence type="ECO:0008006" key="7">
    <source>
        <dbReference type="Google" id="ProtNLM"/>
    </source>
</evidence>
<keyword evidence="3" id="KW-1133">Transmembrane helix</keyword>
<dbReference type="Pfam" id="PF01124">
    <property type="entry name" value="MAPEG"/>
    <property type="match status" value="1"/>
</dbReference>
<dbReference type="PANTHER" id="PTHR35371">
    <property type="entry name" value="INNER MEMBRANE PROTEIN"/>
    <property type="match status" value="1"/>
</dbReference>
<dbReference type="Proteomes" id="UP001345827">
    <property type="component" value="Unassembled WGS sequence"/>
</dbReference>
<evidence type="ECO:0000256" key="1">
    <source>
        <dbReference type="ARBA" id="ARBA00004370"/>
    </source>
</evidence>
<evidence type="ECO:0000256" key="2">
    <source>
        <dbReference type="ARBA" id="ARBA00022692"/>
    </source>
</evidence>
<organism evidence="5 6">
    <name type="scientific">Vermiconidia calcicola</name>
    <dbReference type="NCBI Taxonomy" id="1690605"/>
    <lineage>
        <taxon>Eukaryota</taxon>
        <taxon>Fungi</taxon>
        <taxon>Dikarya</taxon>
        <taxon>Ascomycota</taxon>
        <taxon>Pezizomycotina</taxon>
        <taxon>Dothideomycetes</taxon>
        <taxon>Dothideomycetidae</taxon>
        <taxon>Mycosphaerellales</taxon>
        <taxon>Extremaceae</taxon>
        <taxon>Vermiconidia</taxon>
    </lineage>
</organism>
<name>A0AAV9QLF9_9PEZI</name>
<dbReference type="InterPro" id="IPR023352">
    <property type="entry name" value="MAPEG-like_dom_sf"/>
</dbReference>